<evidence type="ECO:0000256" key="1">
    <source>
        <dbReference type="SAM" id="MobiDB-lite"/>
    </source>
</evidence>
<feature type="region of interest" description="Disordered" evidence="1">
    <location>
        <begin position="66"/>
        <end position="132"/>
    </location>
</feature>
<protein>
    <recommendedName>
        <fullName evidence="4">Zn(2)-C6 fungal-type domain-containing protein</fullName>
    </recommendedName>
</protein>
<comment type="caution">
    <text evidence="2">The sequence shown here is derived from an EMBL/GenBank/DDBJ whole genome shotgun (WGS) entry which is preliminary data.</text>
</comment>
<dbReference type="EMBL" id="RCNU01000006">
    <property type="protein sequence ID" value="RWQ95302.1"/>
    <property type="molecule type" value="Genomic_DNA"/>
</dbReference>
<feature type="region of interest" description="Disordered" evidence="1">
    <location>
        <begin position="362"/>
        <end position="384"/>
    </location>
</feature>
<keyword evidence="3" id="KW-1185">Reference proteome</keyword>
<feature type="compositionally biased region" description="Acidic residues" evidence="1">
    <location>
        <begin position="114"/>
        <end position="129"/>
    </location>
</feature>
<proteinExistence type="predicted"/>
<gene>
    <name evidence="2" type="ORF">C8Q69DRAFT_469658</name>
</gene>
<sequence length="630" mass="70575">MTSTTTETTYQPTMPYSQERLELALGLFCRMRPHLKRRGLPHEHLEQNLKSKYELRWGTLESAKKAPSTWIDDDDSADYDPKQDIPKRKFSKARVGQKVGAERPAKRQRRLSMSEEDEEEKEDDDDDEPGLLVTLKTTSERGRAFLSCLRDRSSDEYEGNIYEDAAPGLCNKRYPLRSRGKSISSLLALFDPQPSQEDSQASTKSLLSLDLGHPAARGCKSCWEFNQDCSLVDNPALYPCQICREDGLDCELIIQPRRKRGCENCKKKRKVVCSYLQSNNASHHLPCTQCQTAGIRCCAGPAKERQMRVTGEHETQDDDIGDNFVHLVCPPQQGQTETMQPLPTPESLRRCSVDDSNFDTGATAVCQDSQPEPEEEEDKHGETLLKPSLVIPKSVPCEPQSRGNGLVRNGPAPITRVITTSFAHPINFSYEPPADGTKPCHWCHDFRYGIIGIGTLNVEIIDYHDGNGYIEIEGGHVGQGHEPSRMCIICALERLHIMNCRNHTISPLEGHNEETFDYDAAYESLLQEPGEDRDVKTLALWCMLCPRPAFFGCVTVQSVDKFQEPVDPSDPAAKGCGLLLCSDCARLCKEFGADLERVVSENRKSLGEDGVRADAVYLLPENDLWKTYSG</sequence>
<dbReference type="VEuPathDB" id="FungiDB:C8Q69DRAFT_469658"/>
<organism evidence="2 3">
    <name type="scientific">Byssochlamys spectabilis</name>
    <name type="common">Paecilomyces variotii</name>
    <dbReference type="NCBI Taxonomy" id="264951"/>
    <lineage>
        <taxon>Eukaryota</taxon>
        <taxon>Fungi</taxon>
        <taxon>Dikarya</taxon>
        <taxon>Ascomycota</taxon>
        <taxon>Pezizomycotina</taxon>
        <taxon>Eurotiomycetes</taxon>
        <taxon>Eurotiomycetidae</taxon>
        <taxon>Eurotiales</taxon>
        <taxon>Thermoascaceae</taxon>
        <taxon>Paecilomyces</taxon>
    </lineage>
</organism>
<evidence type="ECO:0008006" key="4">
    <source>
        <dbReference type="Google" id="ProtNLM"/>
    </source>
</evidence>
<reference evidence="2 3" key="1">
    <citation type="journal article" date="2018" name="Front. Microbiol.">
        <title>Genomic and genetic insights into a cosmopolitan fungus, Paecilomyces variotii (Eurotiales).</title>
        <authorList>
            <person name="Urquhart A.S."/>
            <person name="Mondo S.J."/>
            <person name="Makela M.R."/>
            <person name="Hane J.K."/>
            <person name="Wiebenga A."/>
            <person name="He G."/>
            <person name="Mihaltcheva S."/>
            <person name="Pangilinan J."/>
            <person name="Lipzen A."/>
            <person name="Barry K."/>
            <person name="de Vries R.P."/>
            <person name="Grigoriev I.V."/>
            <person name="Idnurm A."/>
        </authorList>
    </citation>
    <scope>NUCLEOTIDE SEQUENCE [LARGE SCALE GENOMIC DNA]</scope>
    <source>
        <strain evidence="2 3">CBS 101075</strain>
    </source>
</reference>
<dbReference type="GeneID" id="39600056"/>
<name>A0A443HU02_BYSSP</name>
<dbReference type="STRING" id="264951.A0A443HU02"/>
<dbReference type="AlphaFoldDB" id="A0A443HU02"/>
<accession>A0A443HU02</accession>
<dbReference type="Proteomes" id="UP000283841">
    <property type="component" value="Unassembled WGS sequence"/>
</dbReference>
<dbReference type="RefSeq" id="XP_028484947.1">
    <property type="nucleotide sequence ID" value="XM_028630779.1"/>
</dbReference>
<evidence type="ECO:0000313" key="3">
    <source>
        <dbReference type="Proteomes" id="UP000283841"/>
    </source>
</evidence>
<evidence type="ECO:0000313" key="2">
    <source>
        <dbReference type="EMBL" id="RWQ95302.1"/>
    </source>
</evidence>